<dbReference type="Pfam" id="PF13231">
    <property type="entry name" value="PMT_2"/>
    <property type="match status" value="1"/>
</dbReference>
<keyword evidence="6 9" id="KW-1133">Transmembrane helix</keyword>
<feature type="compositionally biased region" description="Low complexity" evidence="8">
    <location>
        <begin position="527"/>
        <end position="537"/>
    </location>
</feature>
<dbReference type="InterPro" id="IPR038731">
    <property type="entry name" value="RgtA/B/C-like"/>
</dbReference>
<feature type="transmembrane region" description="Helical" evidence="9">
    <location>
        <begin position="343"/>
        <end position="364"/>
    </location>
</feature>
<keyword evidence="4 12" id="KW-0808">Transferase</keyword>
<feature type="transmembrane region" description="Helical" evidence="9">
    <location>
        <begin position="204"/>
        <end position="222"/>
    </location>
</feature>
<feature type="compositionally biased region" description="Gly residues" evidence="8">
    <location>
        <begin position="538"/>
        <end position="550"/>
    </location>
</feature>
<protein>
    <submittedName>
        <fullName evidence="12">ArnT family glycosyltransferase</fullName>
        <ecNumber evidence="12">2.4.-.-</ecNumber>
    </submittedName>
</protein>
<feature type="domain" description="Glycosyltransferase RgtA/B/C/D-like" evidence="10">
    <location>
        <begin position="85"/>
        <end position="240"/>
    </location>
</feature>
<evidence type="ECO:0000256" key="4">
    <source>
        <dbReference type="ARBA" id="ARBA00022679"/>
    </source>
</evidence>
<keyword evidence="3 12" id="KW-0328">Glycosyltransferase</keyword>
<accession>A0ABW1IEB5</accession>
<keyword evidence="13" id="KW-1185">Reference proteome</keyword>
<dbReference type="PANTHER" id="PTHR33908">
    <property type="entry name" value="MANNOSYLTRANSFERASE YKCB-RELATED"/>
    <property type="match status" value="1"/>
</dbReference>
<keyword evidence="5 9" id="KW-0812">Transmembrane</keyword>
<evidence type="ECO:0000256" key="8">
    <source>
        <dbReference type="SAM" id="MobiDB-lite"/>
    </source>
</evidence>
<comment type="caution">
    <text evidence="12">The sequence shown here is derived from an EMBL/GenBank/DDBJ whole genome shotgun (WGS) entry which is preliminary data.</text>
</comment>
<feature type="transmembrane region" description="Helical" evidence="9">
    <location>
        <begin position="312"/>
        <end position="331"/>
    </location>
</feature>
<evidence type="ECO:0000256" key="7">
    <source>
        <dbReference type="ARBA" id="ARBA00023136"/>
    </source>
</evidence>
<keyword evidence="2" id="KW-1003">Cell membrane</keyword>
<evidence type="ECO:0000256" key="9">
    <source>
        <dbReference type="SAM" id="Phobius"/>
    </source>
</evidence>
<dbReference type="GO" id="GO:0016757">
    <property type="term" value="F:glycosyltransferase activity"/>
    <property type="evidence" value="ECO:0007669"/>
    <property type="project" value="UniProtKB-KW"/>
</dbReference>
<evidence type="ECO:0000256" key="6">
    <source>
        <dbReference type="ARBA" id="ARBA00022989"/>
    </source>
</evidence>
<feature type="domain" description="Putative mannosyltransferase YkcA/B-like C-terminal" evidence="11">
    <location>
        <begin position="573"/>
        <end position="665"/>
    </location>
</feature>
<dbReference type="EC" id="2.4.-.-" evidence="12"/>
<reference evidence="13" key="1">
    <citation type="journal article" date="2019" name="Int. J. Syst. Evol. Microbiol.">
        <title>The Global Catalogue of Microorganisms (GCM) 10K type strain sequencing project: providing services to taxonomists for standard genome sequencing and annotation.</title>
        <authorList>
            <consortium name="The Broad Institute Genomics Platform"/>
            <consortium name="The Broad Institute Genome Sequencing Center for Infectious Disease"/>
            <person name="Wu L."/>
            <person name="Ma J."/>
        </authorList>
    </citation>
    <scope>NUCLEOTIDE SEQUENCE [LARGE SCALE GENOMIC DNA]</scope>
    <source>
        <strain evidence="13">CGMCC 4.7397</strain>
    </source>
</reference>
<feature type="transmembrane region" description="Helical" evidence="9">
    <location>
        <begin position="447"/>
        <end position="469"/>
    </location>
</feature>
<feature type="transmembrane region" description="Helical" evidence="9">
    <location>
        <begin position="370"/>
        <end position="388"/>
    </location>
</feature>
<dbReference type="EMBL" id="JBHSQK010000052">
    <property type="protein sequence ID" value="MFC5950684.1"/>
    <property type="molecule type" value="Genomic_DNA"/>
</dbReference>
<sequence>MTSTLTARPADPPVAEGPPPRRRRALVERASLAVLLVGTGFLYLWNLSASGWANAFYSAAAQAGGESWEAWFFGSSDAANAITVDKTPAALWVTGLSVRLFGLSSESILVPQALMGIAAVGLLYAIVRRTSGHAAGLLAGAVLALTPVATLMFRFDNPDALLVLLLVAAVWATLRGLERGHGRWLVLAGVFLGLGFLTKMLQAFLIVPALAAVWLVAAPTGIGRRIRDLLLAGVALAVGAGWWVLVVELWPAASRPYIGGSQHNSVMELVLGYNGVGRLTGDETGSVGGGAGGGWGRTGLGRLFGSEMGSEASWLLPAALILLMGLLWLTARRPRTDRVRAAALVWGGWLLVTGLVFSFMAGIIHPYYTVALAPAIGALAGMGAAELWRLRSTATARAHLGLAVAASAVWAFVLLGSWLPWLRWTVLALGVVAAGALLGVHRFPRLLSAGVVTAAVLASVGGTAAWSVATASQPHSGAIPRSGPSGVGRGPGGSGGPGGFGGAGTGGGSRVGQAPGGQAGVPGAPGGTTAPGISPGTTGTGGTGFGGMRGGMGGGMGGFGSLLGTTTPSAAVTTLLQENASDYTWVAAAVGSNAAAGYQLAAEAPVMAVGGFNGTDPAPTLAQFQQDVAEGKVHWFVDGAGSDAHGSDTGGSNAAAEIAAWVQQHFVAQTVDGVTLYDLTGGAPA</sequence>
<evidence type="ECO:0000256" key="5">
    <source>
        <dbReference type="ARBA" id="ARBA00022692"/>
    </source>
</evidence>
<dbReference type="InterPro" id="IPR050297">
    <property type="entry name" value="LipidA_mod_glycosyltrf_83"/>
</dbReference>
<evidence type="ECO:0000313" key="13">
    <source>
        <dbReference type="Proteomes" id="UP001596119"/>
    </source>
</evidence>
<feature type="transmembrane region" description="Helical" evidence="9">
    <location>
        <begin position="108"/>
        <end position="127"/>
    </location>
</feature>
<evidence type="ECO:0000259" key="11">
    <source>
        <dbReference type="Pfam" id="PF24878"/>
    </source>
</evidence>
<evidence type="ECO:0000256" key="2">
    <source>
        <dbReference type="ARBA" id="ARBA00022475"/>
    </source>
</evidence>
<feature type="transmembrane region" description="Helical" evidence="9">
    <location>
        <begin position="229"/>
        <end position="250"/>
    </location>
</feature>
<organism evidence="12 13">
    <name type="scientific">Pseudonocardia lutea</name>
    <dbReference type="NCBI Taxonomy" id="2172015"/>
    <lineage>
        <taxon>Bacteria</taxon>
        <taxon>Bacillati</taxon>
        <taxon>Actinomycetota</taxon>
        <taxon>Actinomycetes</taxon>
        <taxon>Pseudonocardiales</taxon>
        <taxon>Pseudonocardiaceae</taxon>
        <taxon>Pseudonocardia</taxon>
    </lineage>
</organism>
<feature type="compositionally biased region" description="Gly residues" evidence="8">
    <location>
        <begin position="485"/>
        <end position="526"/>
    </location>
</feature>
<proteinExistence type="predicted"/>
<evidence type="ECO:0000256" key="3">
    <source>
        <dbReference type="ARBA" id="ARBA00022676"/>
    </source>
</evidence>
<feature type="transmembrane region" description="Helical" evidence="9">
    <location>
        <begin position="134"/>
        <end position="154"/>
    </location>
</feature>
<dbReference type="PANTHER" id="PTHR33908:SF3">
    <property type="entry name" value="UNDECAPRENYL PHOSPHATE-ALPHA-4-AMINO-4-DEOXY-L-ARABINOSE ARABINOSYL TRANSFERASE"/>
    <property type="match status" value="1"/>
</dbReference>
<feature type="transmembrane region" description="Helical" evidence="9">
    <location>
        <begin position="400"/>
        <end position="418"/>
    </location>
</feature>
<gene>
    <name evidence="12" type="ORF">ACFQH9_20650</name>
</gene>
<feature type="transmembrane region" description="Helical" evidence="9">
    <location>
        <begin position="424"/>
        <end position="440"/>
    </location>
</feature>
<dbReference type="Proteomes" id="UP001596119">
    <property type="component" value="Unassembled WGS sequence"/>
</dbReference>
<evidence type="ECO:0000313" key="12">
    <source>
        <dbReference type="EMBL" id="MFC5950684.1"/>
    </source>
</evidence>
<keyword evidence="7 9" id="KW-0472">Membrane</keyword>
<feature type="region of interest" description="Disordered" evidence="8">
    <location>
        <begin position="1"/>
        <end position="21"/>
    </location>
</feature>
<comment type="subcellular location">
    <subcellularLocation>
        <location evidence="1">Cell membrane</location>
        <topology evidence="1">Multi-pass membrane protein</topology>
    </subcellularLocation>
</comment>
<feature type="transmembrane region" description="Helical" evidence="9">
    <location>
        <begin position="26"/>
        <end position="45"/>
    </location>
</feature>
<evidence type="ECO:0000256" key="1">
    <source>
        <dbReference type="ARBA" id="ARBA00004651"/>
    </source>
</evidence>
<dbReference type="Pfam" id="PF24878">
    <property type="entry name" value="YkcB_C"/>
    <property type="match status" value="1"/>
</dbReference>
<dbReference type="InterPro" id="IPR056785">
    <property type="entry name" value="YkcA/B-like_C"/>
</dbReference>
<feature type="region of interest" description="Disordered" evidence="8">
    <location>
        <begin position="471"/>
        <end position="550"/>
    </location>
</feature>
<name>A0ABW1IEB5_9PSEU</name>
<evidence type="ECO:0000259" key="10">
    <source>
        <dbReference type="Pfam" id="PF13231"/>
    </source>
</evidence>